<dbReference type="Gene3D" id="3.40.50.300">
    <property type="entry name" value="P-loop containing nucleotide triphosphate hydrolases"/>
    <property type="match status" value="1"/>
</dbReference>
<dbReference type="GO" id="GO:0003924">
    <property type="term" value="F:GTPase activity"/>
    <property type="evidence" value="ECO:0007669"/>
    <property type="project" value="InterPro"/>
</dbReference>
<dbReference type="Pfam" id="PF00071">
    <property type="entry name" value="Ras"/>
    <property type="match status" value="1"/>
</dbReference>
<dbReference type="KEGG" id="ngr:NAEGRDRAFT_31422"/>
<dbReference type="InParanoid" id="D2V5L2"/>
<dbReference type="RefSeq" id="XP_002680563.1">
    <property type="nucleotide sequence ID" value="XM_002680517.1"/>
</dbReference>
<dbReference type="PROSITE" id="PS51420">
    <property type="entry name" value="RHO"/>
    <property type="match status" value="1"/>
</dbReference>
<dbReference type="CDD" id="cd00154">
    <property type="entry name" value="Rab"/>
    <property type="match status" value="1"/>
</dbReference>
<dbReference type="SMART" id="SM00175">
    <property type="entry name" value="RAB"/>
    <property type="match status" value="1"/>
</dbReference>
<name>D2V5L2_NAEGR</name>
<protein>
    <submittedName>
        <fullName evidence="3">Small GTPase</fullName>
    </submittedName>
</protein>
<dbReference type="SUPFAM" id="SSF52540">
    <property type="entry name" value="P-loop containing nucleoside triphosphate hydrolases"/>
    <property type="match status" value="1"/>
</dbReference>
<accession>D2V5L2</accession>
<evidence type="ECO:0000256" key="1">
    <source>
        <dbReference type="ARBA" id="ARBA00022741"/>
    </source>
</evidence>
<dbReference type="InterPro" id="IPR005225">
    <property type="entry name" value="Small_GTP-bd"/>
</dbReference>
<dbReference type="PROSITE" id="PS51419">
    <property type="entry name" value="RAB"/>
    <property type="match status" value="1"/>
</dbReference>
<keyword evidence="4" id="KW-1185">Reference proteome</keyword>
<reference evidence="3 4" key="1">
    <citation type="journal article" date="2010" name="Cell">
        <title>The genome of Naegleria gruberi illuminates early eukaryotic versatility.</title>
        <authorList>
            <person name="Fritz-Laylin L.K."/>
            <person name="Prochnik S.E."/>
            <person name="Ginger M.L."/>
            <person name="Dacks J.B."/>
            <person name="Carpenter M.L."/>
            <person name="Field M.C."/>
            <person name="Kuo A."/>
            <person name="Paredez A."/>
            <person name="Chapman J."/>
            <person name="Pham J."/>
            <person name="Shu S."/>
            <person name="Neupane R."/>
            <person name="Cipriano M."/>
            <person name="Mancuso J."/>
            <person name="Tu H."/>
            <person name="Salamov A."/>
            <person name="Lindquist E."/>
            <person name="Shapiro H."/>
            <person name="Lucas S."/>
            <person name="Grigoriev I.V."/>
            <person name="Cande W.Z."/>
            <person name="Fulton C."/>
            <person name="Rokhsar D.S."/>
            <person name="Dawson S.C."/>
        </authorList>
    </citation>
    <scope>NUCLEOTIDE SEQUENCE [LARGE SCALE GENOMIC DNA]</scope>
    <source>
        <strain evidence="3 4">NEG-M</strain>
    </source>
</reference>
<dbReference type="AlphaFoldDB" id="D2V5L2"/>
<dbReference type="InterPro" id="IPR027417">
    <property type="entry name" value="P-loop_NTPase"/>
</dbReference>
<dbReference type="NCBIfam" id="TIGR00231">
    <property type="entry name" value="small_GTP"/>
    <property type="match status" value="1"/>
</dbReference>
<keyword evidence="1" id="KW-0547">Nucleotide-binding</keyword>
<dbReference type="PRINTS" id="PR00449">
    <property type="entry name" value="RASTRNSFRMNG"/>
</dbReference>
<dbReference type="GeneID" id="8849223"/>
<dbReference type="OrthoDB" id="25896at2759"/>
<dbReference type="STRING" id="5762.D2V5L2"/>
<evidence type="ECO:0000256" key="2">
    <source>
        <dbReference type="ARBA" id="ARBA00023134"/>
    </source>
</evidence>
<dbReference type="InterPro" id="IPR020849">
    <property type="entry name" value="Small_GTPase_Ras-type"/>
</dbReference>
<dbReference type="SMART" id="SM00173">
    <property type="entry name" value="RAS"/>
    <property type="match status" value="1"/>
</dbReference>
<dbReference type="GO" id="GO:0007165">
    <property type="term" value="P:signal transduction"/>
    <property type="evidence" value="ECO:0007669"/>
    <property type="project" value="InterPro"/>
</dbReference>
<evidence type="ECO:0000313" key="4">
    <source>
        <dbReference type="Proteomes" id="UP000006671"/>
    </source>
</evidence>
<dbReference type="PANTHER" id="PTHR24070">
    <property type="entry name" value="RAS, DI-RAS, AND RHEB FAMILY MEMBERS OF SMALL GTPASE SUPERFAMILY"/>
    <property type="match status" value="1"/>
</dbReference>
<organism evidence="4">
    <name type="scientific">Naegleria gruberi</name>
    <name type="common">Amoeba</name>
    <dbReference type="NCBI Taxonomy" id="5762"/>
    <lineage>
        <taxon>Eukaryota</taxon>
        <taxon>Discoba</taxon>
        <taxon>Heterolobosea</taxon>
        <taxon>Tetramitia</taxon>
        <taxon>Eutetramitia</taxon>
        <taxon>Vahlkampfiidae</taxon>
        <taxon>Naegleria</taxon>
    </lineage>
</organism>
<dbReference type="SMART" id="SM00174">
    <property type="entry name" value="RHO"/>
    <property type="match status" value="1"/>
</dbReference>
<dbReference type="GO" id="GO:0005525">
    <property type="term" value="F:GTP binding"/>
    <property type="evidence" value="ECO:0007669"/>
    <property type="project" value="UniProtKB-KW"/>
</dbReference>
<dbReference type="VEuPathDB" id="AmoebaDB:NAEGRDRAFT_31422"/>
<dbReference type="EMBL" id="GG738853">
    <property type="protein sequence ID" value="EFC47819.1"/>
    <property type="molecule type" value="Genomic_DNA"/>
</dbReference>
<keyword evidence="2" id="KW-0342">GTP-binding</keyword>
<sequence length="208" mass="23717">MSFTPSSNLSLSNAPTVSVCLVGNSTVGKTSLIIKFRTSEFNEEYVPRQYTGSYVVYKYDGYSIKLLFYDTIGLDDFEHVNSQFEKVADIYLLCFALDDRQSFLDLVKYIRQLNSIKGLPLNEKVVFLVGTKSDSFECENSKSVSGNDLKSIQRDVKRKISYPLISGYIECSSKDGTNINQIFTEVLKIYYKRMKIEKLGKDENCLLM</sequence>
<dbReference type="PROSITE" id="PS51421">
    <property type="entry name" value="RAS"/>
    <property type="match status" value="1"/>
</dbReference>
<gene>
    <name evidence="3" type="ORF">NAEGRDRAFT_31422</name>
</gene>
<dbReference type="InterPro" id="IPR001806">
    <property type="entry name" value="Small_GTPase"/>
</dbReference>
<dbReference type="eggNOG" id="KOG0393">
    <property type="taxonomic scope" value="Eukaryota"/>
</dbReference>
<proteinExistence type="predicted"/>
<evidence type="ECO:0000313" key="3">
    <source>
        <dbReference type="EMBL" id="EFC47819.1"/>
    </source>
</evidence>
<dbReference type="GO" id="GO:0016020">
    <property type="term" value="C:membrane"/>
    <property type="evidence" value="ECO:0007669"/>
    <property type="project" value="InterPro"/>
</dbReference>
<dbReference type="Proteomes" id="UP000006671">
    <property type="component" value="Unassembled WGS sequence"/>
</dbReference>